<dbReference type="Pfam" id="PF01370">
    <property type="entry name" value="Epimerase"/>
    <property type="match status" value="1"/>
</dbReference>
<dbReference type="Proteomes" id="UP001595925">
    <property type="component" value="Unassembled WGS sequence"/>
</dbReference>
<evidence type="ECO:0000256" key="1">
    <source>
        <dbReference type="ARBA" id="ARBA00007637"/>
    </source>
</evidence>
<gene>
    <name evidence="4" type="ORF">ACFPFO_13805</name>
</gene>
<reference evidence="4 5" key="1">
    <citation type="journal article" date="2019" name="Int. J. Syst. Evol. Microbiol.">
        <title>The Global Catalogue of Microorganisms (GCM) 10K type strain sequencing project: providing services to taxonomists for standard genome sequencing and annotation.</title>
        <authorList>
            <consortium name="The Broad Institute Genomics Platform"/>
            <consortium name="The Broad Institute Genome Sequencing Center for Infectious Disease"/>
            <person name="Wu L."/>
            <person name="Ma J."/>
        </authorList>
    </citation>
    <scope>NUCLEOTIDE SEQUENCE [LARGE SCALE GENOMIC DNA]</scope>
    <source>
        <strain evidence="4 5">CGMCC 1.15824</strain>
    </source>
</reference>
<evidence type="ECO:0000256" key="2">
    <source>
        <dbReference type="SAM" id="MobiDB-lite"/>
    </source>
</evidence>
<dbReference type="Gene3D" id="3.90.25.10">
    <property type="entry name" value="UDP-galactose 4-epimerase, domain 1"/>
    <property type="match status" value="1"/>
</dbReference>
<feature type="compositionally biased region" description="Basic and acidic residues" evidence="2">
    <location>
        <begin position="19"/>
        <end position="33"/>
    </location>
</feature>
<dbReference type="PANTHER" id="PTHR43000">
    <property type="entry name" value="DTDP-D-GLUCOSE 4,6-DEHYDRATASE-RELATED"/>
    <property type="match status" value="1"/>
</dbReference>
<keyword evidence="5" id="KW-1185">Reference proteome</keyword>
<comment type="similarity">
    <text evidence="1">Belongs to the NAD(P)-dependent epimerase/dehydratase family.</text>
</comment>
<accession>A0ABD5QGG1</accession>
<proteinExistence type="inferred from homology"/>
<feature type="region of interest" description="Disordered" evidence="2">
    <location>
        <begin position="1"/>
        <end position="33"/>
    </location>
</feature>
<evidence type="ECO:0000259" key="3">
    <source>
        <dbReference type="Pfam" id="PF01370"/>
    </source>
</evidence>
<comment type="caution">
    <text evidence="4">The sequence shown here is derived from an EMBL/GenBank/DDBJ whole genome shotgun (WGS) entry which is preliminary data.</text>
</comment>
<dbReference type="SUPFAM" id="SSF51735">
    <property type="entry name" value="NAD(P)-binding Rossmann-fold domains"/>
    <property type="match status" value="1"/>
</dbReference>
<dbReference type="AlphaFoldDB" id="A0ABD5QGG1"/>
<sequence length="354" mass="38086">MADRSSSGATSTDPLPAEPRSDGEVRARKRSHGEAIDHLAGRRVLVTGGGGFIGSNLAAWLAPHAEVTVLDDFTSGARENVSDLRVDVETADVRDREAVAAAVDGQDVLVHMAAMAGVQRTIDNPVDTLEVNVEGTRTVLETALEADVDRVLFTSTSEMYGDLSEPPYREDGPIAPKTNYAVAKAVNERYVRAYCEQAGMSYTIVRYFNVYGPNQDGSTDGYVVPKFVRRALADESVPVYGSGEQSRDFTFVDDAIDGTVRALGPAGRNGTFNLGTGIETSVRTLADRVAEVVGGGRVEHVEDPRPYRVERRCADVTRARDRLGYEPRVPLREGIGRVAESVAPAGGEARSGDR</sequence>
<name>A0ABD5QGG1_9EURY</name>
<dbReference type="InterPro" id="IPR036291">
    <property type="entry name" value="NAD(P)-bd_dom_sf"/>
</dbReference>
<dbReference type="PRINTS" id="PR01713">
    <property type="entry name" value="NUCEPIMERASE"/>
</dbReference>
<evidence type="ECO:0000313" key="4">
    <source>
        <dbReference type="EMBL" id="MFC4988820.1"/>
    </source>
</evidence>
<dbReference type="InterPro" id="IPR001509">
    <property type="entry name" value="Epimerase_deHydtase"/>
</dbReference>
<feature type="domain" description="NAD-dependent epimerase/dehydratase" evidence="3">
    <location>
        <begin position="44"/>
        <end position="275"/>
    </location>
</feature>
<dbReference type="Gene3D" id="3.40.50.720">
    <property type="entry name" value="NAD(P)-binding Rossmann-like Domain"/>
    <property type="match status" value="1"/>
</dbReference>
<protein>
    <submittedName>
        <fullName evidence="4">NAD-dependent epimerase/dehydratase family protein</fullName>
    </submittedName>
</protein>
<organism evidence="4 5">
    <name type="scientific">Saliphagus infecundisoli</name>
    <dbReference type="NCBI Taxonomy" id="1849069"/>
    <lineage>
        <taxon>Archaea</taxon>
        <taxon>Methanobacteriati</taxon>
        <taxon>Methanobacteriota</taxon>
        <taxon>Stenosarchaea group</taxon>
        <taxon>Halobacteria</taxon>
        <taxon>Halobacteriales</taxon>
        <taxon>Natrialbaceae</taxon>
        <taxon>Saliphagus</taxon>
    </lineage>
</organism>
<dbReference type="EMBL" id="JBHSJG010000036">
    <property type="protein sequence ID" value="MFC4988820.1"/>
    <property type="molecule type" value="Genomic_DNA"/>
</dbReference>
<dbReference type="RefSeq" id="WP_224827523.1">
    <property type="nucleotide sequence ID" value="NZ_JAIVEF010000001.1"/>
</dbReference>
<feature type="compositionally biased region" description="Polar residues" evidence="2">
    <location>
        <begin position="1"/>
        <end position="13"/>
    </location>
</feature>
<evidence type="ECO:0000313" key="5">
    <source>
        <dbReference type="Proteomes" id="UP001595925"/>
    </source>
</evidence>